<comment type="subunit">
    <text evidence="8">Homodimer.</text>
</comment>
<dbReference type="Gene3D" id="3.20.20.70">
    <property type="entry name" value="Aldolase class I"/>
    <property type="match status" value="1"/>
</dbReference>
<keyword evidence="7 8" id="KW-0456">Lyase</keyword>
<evidence type="ECO:0000256" key="4">
    <source>
        <dbReference type="ARBA" id="ARBA00022842"/>
    </source>
</evidence>
<name>A0A848KQ39_9ACTN</name>
<dbReference type="PANTHER" id="PTHR42836">
    <property type="entry name" value="7-CARBOXY-7-DEAZAGUANINE SYNTHASE"/>
    <property type="match status" value="1"/>
</dbReference>
<comment type="caution">
    <text evidence="10">The sequence shown here is derived from an EMBL/GenBank/DDBJ whole genome shotgun (WGS) entry which is preliminary data.</text>
</comment>
<dbReference type="Proteomes" id="UP000550729">
    <property type="component" value="Unassembled WGS sequence"/>
</dbReference>
<evidence type="ECO:0000313" key="10">
    <source>
        <dbReference type="EMBL" id="NMO00796.1"/>
    </source>
</evidence>
<dbReference type="SUPFAM" id="SSF102114">
    <property type="entry name" value="Radical SAM enzymes"/>
    <property type="match status" value="1"/>
</dbReference>
<dbReference type="GO" id="GO:0000287">
    <property type="term" value="F:magnesium ion binding"/>
    <property type="evidence" value="ECO:0007669"/>
    <property type="project" value="UniProtKB-UniRule"/>
</dbReference>
<dbReference type="EMBL" id="JABBNB010000005">
    <property type="protein sequence ID" value="NMO00796.1"/>
    <property type="molecule type" value="Genomic_DNA"/>
</dbReference>
<keyword evidence="4 8" id="KW-0460">Magnesium</keyword>
<comment type="pathway">
    <text evidence="8">Purine metabolism; 7-cyano-7-deazaguanine biosynthesis.</text>
</comment>
<reference evidence="10 11" key="1">
    <citation type="submission" date="2020-04" db="EMBL/GenBank/DDBJ databases">
        <title>Gordonia sp. nov. TBRC 11910.</title>
        <authorList>
            <person name="Suriyachadkun C."/>
        </authorList>
    </citation>
    <scope>NUCLEOTIDE SEQUENCE [LARGE SCALE GENOMIC DNA]</scope>
    <source>
        <strain evidence="10 11">TBRC 11910</strain>
    </source>
</reference>
<feature type="binding site" evidence="8">
    <location>
        <position position="82"/>
    </location>
    <ligand>
        <name>substrate</name>
    </ligand>
</feature>
<comment type="function">
    <text evidence="8">Catalyzes the complex heterocyclic radical-mediated conversion of 6-carboxy-5,6,7,8-tetrahydropterin (CPH4) to 7-carboxy-7-deazaguanine (CDG), a step common to the biosynthetic pathways of all 7-deazapurine-containing compounds.</text>
</comment>
<evidence type="ECO:0000313" key="11">
    <source>
        <dbReference type="Proteomes" id="UP000550729"/>
    </source>
</evidence>
<keyword evidence="6 8" id="KW-0411">Iron-sulfur</keyword>
<feature type="binding site" evidence="8">
    <location>
        <position position="84"/>
    </location>
    <ligand>
        <name>S-adenosyl-L-methionine</name>
        <dbReference type="ChEBI" id="CHEBI:59789"/>
    </ligand>
</feature>
<protein>
    <recommendedName>
        <fullName evidence="8">7-carboxy-7-deazaguanine synthase</fullName>
        <shortName evidence="8">CDG synthase</shortName>
        <ecNumber evidence="8">4.3.99.3</ecNumber>
    </recommendedName>
    <alternativeName>
        <fullName evidence="8">Queuosine biosynthesis protein QueE</fullName>
    </alternativeName>
</protein>
<evidence type="ECO:0000256" key="6">
    <source>
        <dbReference type="ARBA" id="ARBA00023014"/>
    </source>
</evidence>
<dbReference type="InterPro" id="IPR013785">
    <property type="entry name" value="Aldolase_TIM"/>
</dbReference>
<accession>A0A848KQ39</accession>
<comment type="cofactor">
    <cofactor evidence="8">
        <name>Mg(2+)</name>
        <dbReference type="ChEBI" id="CHEBI:18420"/>
    </cofactor>
</comment>
<feature type="binding site" evidence="8">
    <location>
        <position position="33"/>
    </location>
    <ligand>
        <name>substrate</name>
    </ligand>
</feature>
<keyword evidence="5 8" id="KW-0408">Iron</keyword>
<feature type="binding site" evidence="8">
    <location>
        <begin position="43"/>
        <end position="45"/>
    </location>
    <ligand>
        <name>S-adenosyl-L-methionine</name>
        <dbReference type="ChEBI" id="CHEBI:59789"/>
    </ligand>
</feature>
<evidence type="ECO:0000256" key="1">
    <source>
        <dbReference type="ARBA" id="ARBA00022485"/>
    </source>
</evidence>
<feature type="binding site" evidence="8">
    <location>
        <position position="37"/>
    </location>
    <ligand>
        <name>[4Fe-4S] cluster</name>
        <dbReference type="ChEBI" id="CHEBI:49883"/>
        <note>4Fe-4S-S-AdoMet</note>
    </ligand>
</feature>
<dbReference type="GO" id="GO:0008616">
    <property type="term" value="P:tRNA queuosine(34) biosynthetic process"/>
    <property type="evidence" value="ECO:0007669"/>
    <property type="project" value="UniProtKB-UniRule"/>
</dbReference>
<evidence type="ECO:0000256" key="5">
    <source>
        <dbReference type="ARBA" id="ARBA00023004"/>
    </source>
</evidence>
<dbReference type="GO" id="GO:0016840">
    <property type="term" value="F:carbon-nitrogen lyase activity"/>
    <property type="evidence" value="ECO:0007669"/>
    <property type="project" value="UniProtKB-UniRule"/>
</dbReference>
<proteinExistence type="inferred from homology"/>
<dbReference type="HAMAP" id="MF_00917">
    <property type="entry name" value="QueE"/>
    <property type="match status" value="1"/>
</dbReference>
<feature type="binding site" evidence="8">
    <location>
        <position position="46"/>
    </location>
    <ligand>
        <name>Mg(2+)</name>
        <dbReference type="ChEBI" id="CHEBI:18420"/>
    </ligand>
</feature>
<dbReference type="Pfam" id="PF13353">
    <property type="entry name" value="Fer4_12"/>
    <property type="match status" value="1"/>
</dbReference>
<comment type="cofactor">
    <cofactor evidence="8">
        <name>S-adenosyl-L-methionine</name>
        <dbReference type="ChEBI" id="CHEBI:59789"/>
    </cofactor>
    <text evidence="8">Binds 1 S-adenosyl-L-methionine per subunit.</text>
</comment>
<comment type="similarity">
    <text evidence="8">Belongs to the radical SAM superfamily. 7-carboxy-7-deazaguanine synthase family.</text>
</comment>
<evidence type="ECO:0000259" key="9">
    <source>
        <dbReference type="PROSITE" id="PS51918"/>
    </source>
</evidence>
<evidence type="ECO:0000256" key="7">
    <source>
        <dbReference type="ARBA" id="ARBA00023239"/>
    </source>
</evidence>
<keyword evidence="2 8" id="KW-0949">S-adenosyl-L-methionine</keyword>
<dbReference type="PIRSF" id="PIRSF000370">
    <property type="entry name" value="QueE"/>
    <property type="match status" value="1"/>
</dbReference>
<evidence type="ECO:0000256" key="2">
    <source>
        <dbReference type="ARBA" id="ARBA00022691"/>
    </source>
</evidence>
<dbReference type="GO" id="GO:0051539">
    <property type="term" value="F:4 iron, 4 sulfur cluster binding"/>
    <property type="evidence" value="ECO:0007669"/>
    <property type="project" value="UniProtKB-UniRule"/>
</dbReference>
<dbReference type="EC" id="4.3.99.3" evidence="8"/>
<comment type="cofactor">
    <cofactor evidence="8">
        <name>[4Fe-4S] cluster</name>
        <dbReference type="ChEBI" id="CHEBI:49883"/>
    </cofactor>
    <text evidence="8">Binds 1 [4Fe-4S] cluster. The cluster is coordinated with 3 cysteines and an exchangeable S-adenosyl-L-methionine.</text>
</comment>
<dbReference type="SFLD" id="SFLDS00029">
    <property type="entry name" value="Radical_SAM"/>
    <property type="match status" value="1"/>
</dbReference>
<keyword evidence="8" id="KW-0671">Queuosine biosynthesis</keyword>
<dbReference type="InterPro" id="IPR007197">
    <property type="entry name" value="rSAM"/>
</dbReference>
<keyword evidence="11" id="KW-1185">Reference proteome</keyword>
<dbReference type="InterPro" id="IPR024924">
    <property type="entry name" value="7-CO-7-deazaguanine_synth-like"/>
</dbReference>
<dbReference type="InterPro" id="IPR058240">
    <property type="entry name" value="rSAM_sf"/>
</dbReference>
<evidence type="ECO:0000256" key="8">
    <source>
        <dbReference type="HAMAP-Rule" id="MF_00917"/>
    </source>
</evidence>
<comment type="caution">
    <text evidence="8">Lacks conserved residue(s) required for the propagation of feature annotation.</text>
</comment>
<feature type="domain" description="Radical SAM core" evidence="9">
    <location>
        <begin position="24"/>
        <end position="230"/>
    </location>
</feature>
<dbReference type="PROSITE" id="PS51918">
    <property type="entry name" value="RADICAL_SAM"/>
    <property type="match status" value="1"/>
</dbReference>
<gene>
    <name evidence="8" type="primary">queE</name>
    <name evidence="10" type="ORF">HH308_06165</name>
</gene>
<comment type="catalytic activity">
    <reaction evidence="8">
        <text>6-carboxy-5,6,7,8-tetrahydropterin + H(+) = 7-carboxy-7-carbaguanine + NH4(+)</text>
        <dbReference type="Rhea" id="RHEA:27974"/>
        <dbReference type="ChEBI" id="CHEBI:15378"/>
        <dbReference type="ChEBI" id="CHEBI:28938"/>
        <dbReference type="ChEBI" id="CHEBI:61032"/>
        <dbReference type="ChEBI" id="CHEBI:61036"/>
        <dbReference type="EC" id="4.3.99.3"/>
    </reaction>
</comment>
<feature type="binding site" evidence="8">
    <location>
        <begin position="133"/>
        <end position="135"/>
    </location>
    <ligand>
        <name>S-adenosyl-L-methionine</name>
        <dbReference type="ChEBI" id="CHEBI:59789"/>
    </ligand>
</feature>
<feature type="binding site" evidence="8">
    <location>
        <begin position="18"/>
        <end position="20"/>
    </location>
    <ligand>
        <name>substrate</name>
    </ligand>
</feature>
<sequence>MPGGATTLPVSEVFTNTIQGEGPRAGMACQFVRLGGCNLSCSWCDSAYTWDASRYSLRAELTPMTATEIAAQLTPGLPVVLSGGEPLLHQNSPAFRQLIHQLTMMNCDVHVETNGTLAPPALLLSRETTFIVSPKLGNAGDHKSSQSPQPWMGWPRIARAHLKFVVADADDVGEAVARADAMGMPRRRTWVMPLGTTTEELLERWPGIARAAADHYINASQRLHVLAWGDRKGT</sequence>
<keyword evidence="1 8" id="KW-0004">4Fe-4S</keyword>
<dbReference type="UniPathway" id="UPA00391"/>
<feature type="binding site" evidence="8">
    <location>
        <position position="41"/>
    </location>
    <ligand>
        <name>[4Fe-4S] cluster</name>
        <dbReference type="ChEBI" id="CHEBI:49883"/>
        <note>4Fe-4S-S-AdoMet</note>
    </ligand>
</feature>
<organism evidence="10 11">
    <name type="scientific">Gordonia asplenii</name>
    <dbReference type="NCBI Taxonomy" id="2725283"/>
    <lineage>
        <taxon>Bacteria</taxon>
        <taxon>Bacillati</taxon>
        <taxon>Actinomycetota</taxon>
        <taxon>Actinomycetes</taxon>
        <taxon>Mycobacteriales</taxon>
        <taxon>Gordoniaceae</taxon>
        <taxon>Gordonia</taxon>
    </lineage>
</organism>
<feature type="binding site" evidence="8">
    <location>
        <position position="44"/>
    </location>
    <ligand>
        <name>[4Fe-4S] cluster</name>
        <dbReference type="ChEBI" id="CHEBI:49883"/>
        <note>4Fe-4S-S-AdoMet</note>
    </ligand>
</feature>
<evidence type="ECO:0000256" key="3">
    <source>
        <dbReference type="ARBA" id="ARBA00022723"/>
    </source>
</evidence>
<keyword evidence="3 8" id="KW-0479">Metal-binding</keyword>
<dbReference type="PANTHER" id="PTHR42836:SF1">
    <property type="entry name" value="7-CARBOXY-7-DEAZAGUANINE SYNTHASE"/>
    <property type="match status" value="1"/>
</dbReference>
<dbReference type="AlphaFoldDB" id="A0A848KQ39"/>
<dbReference type="GO" id="GO:1904047">
    <property type="term" value="F:S-adenosyl-L-methionine binding"/>
    <property type="evidence" value="ECO:0007669"/>
    <property type="project" value="UniProtKB-UniRule"/>
</dbReference>